<dbReference type="EMBL" id="ARYI01000007">
    <property type="protein sequence ID" value="KCZ93688.1"/>
    <property type="molecule type" value="Genomic_DNA"/>
</dbReference>
<sequence length="41" mass="4277">MFKRVMLKTAFAFTAFSSGIVWGIAAEASAAGIPLIGLFQG</sequence>
<dbReference type="AlphaFoldDB" id="A0A059FTB1"/>
<accession>A0A059FTB1</accession>
<protein>
    <submittedName>
        <fullName evidence="1">Uncharacterized protein</fullName>
    </submittedName>
</protein>
<reference evidence="1 2" key="1">
    <citation type="submission" date="2013-04" db="EMBL/GenBank/DDBJ databases">
        <title>Hyphomonas hirschiana VP5 Genome Sequencing.</title>
        <authorList>
            <person name="Lai Q."/>
            <person name="Shao Z."/>
        </authorList>
    </citation>
    <scope>NUCLEOTIDE SEQUENCE [LARGE SCALE GENOMIC DNA]</scope>
    <source>
        <strain evidence="1 2">VP5</strain>
    </source>
</reference>
<dbReference type="RefSeq" id="WP_011647919.1">
    <property type="nucleotide sequence ID" value="NZ_ARYI01000007.1"/>
</dbReference>
<name>A0A059FTB1_9PROT</name>
<dbReference type="Proteomes" id="UP000025061">
    <property type="component" value="Unassembled WGS sequence"/>
</dbReference>
<proteinExistence type="predicted"/>
<evidence type="ECO:0000313" key="1">
    <source>
        <dbReference type="EMBL" id="KCZ93688.1"/>
    </source>
</evidence>
<keyword evidence="2" id="KW-1185">Reference proteome</keyword>
<gene>
    <name evidence="1" type="ORF">HHI_09837</name>
</gene>
<organism evidence="1 2">
    <name type="scientific">Hyphomonas hirschiana VP5</name>
    <dbReference type="NCBI Taxonomy" id="1280951"/>
    <lineage>
        <taxon>Bacteria</taxon>
        <taxon>Pseudomonadati</taxon>
        <taxon>Pseudomonadota</taxon>
        <taxon>Alphaproteobacteria</taxon>
        <taxon>Hyphomonadales</taxon>
        <taxon>Hyphomonadaceae</taxon>
        <taxon>Hyphomonas</taxon>
    </lineage>
</organism>
<dbReference type="PATRIC" id="fig|1280951.3.peg.1985"/>
<evidence type="ECO:0000313" key="2">
    <source>
        <dbReference type="Proteomes" id="UP000025061"/>
    </source>
</evidence>
<comment type="caution">
    <text evidence="1">The sequence shown here is derived from an EMBL/GenBank/DDBJ whole genome shotgun (WGS) entry which is preliminary data.</text>
</comment>